<keyword evidence="3" id="KW-1185">Reference proteome</keyword>
<dbReference type="PROSITE" id="PS51257">
    <property type="entry name" value="PROKAR_LIPOPROTEIN"/>
    <property type="match status" value="1"/>
</dbReference>
<dbReference type="EMBL" id="FOXS01000001">
    <property type="protein sequence ID" value="SFP85930.1"/>
    <property type="molecule type" value="Genomic_DNA"/>
</dbReference>
<dbReference type="RefSeq" id="WP_177204570.1">
    <property type="nucleotide sequence ID" value="NZ_FOXS01000001.1"/>
</dbReference>
<dbReference type="AlphaFoldDB" id="A0A1I5TS93"/>
<evidence type="ECO:0008006" key="4">
    <source>
        <dbReference type="Google" id="ProtNLM"/>
    </source>
</evidence>
<gene>
    <name evidence="2" type="ORF">SAMN04515668_0585</name>
</gene>
<feature type="signal peptide" evidence="1">
    <location>
        <begin position="1"/>
        <end position="20"/>
    </location>
</feature>
<feature type="chain" id="PRO_5011595857" description="DUF4249 domain-containing protein" evidence="1">
    <location>
        <begin position="21"/>
        <end position="302"/>
    </location>
</feature>
<sequence>MKAKQLVAAIGLGSLLLAAAGCNLEKEVDVVLPAYTPELVVECYLQAGQVPRLTVVESGAYLPTRVDTGQPTITLPTATTPTLGLGLPNGITIQLPVDVTARLTLPSGQVVPLRFAPGIDPVTRKVFTHIGTTPLAMQPGQRFALDVRDTRGHNVTGTASVPTFIPIDTVRYGFNGLSGGDRRANVVTRWTDPAATANFYYLLLNNSREPNDDAGDYLLNDQLFNGQTYTALTTFRFMPGDTMTATLFHMEPQYYNFLQSVEGAVRANGNPFAQPARIRSTVQGGLGVFTVLVSDRRTVILE</sequence>
<dbReference type="Proteomes" id="UP000199029">
    <property type="component" value="Unassembled WGS sequence"/>
</dbReference>
<proteinExistence type="predicted"/>
<evidence type="ECO:0000256" key="1">
    <source>
        <dbReference type="SAM" id="SignalP"/>
    </source>
</evidence>
<keyword evidence="1" id="KW-0732">Signal</keyword>
<organism evidence="2 3">
    <name type="scientific">Hymenobacter arizonensis</name>
    <name type="common">Siccationidurans arizonensis</name>
    <dbReference type="NCBI Taxonomy" id="1227077"/>
    <lineage>
        <taxon>Bacteria</taxon>
        <taxon>Pseudomonadati</taxon>
        <taxon>Bacteroidota</taxon>
        <taxon>Cytophagia</taxon>
        <taxon>Cytophagales</taxon>
        <taxon>Hymenobacteraceae</taxon>
        <taxon>Hymenobacter</taxon>
    </lineage>
</organism>
<protein>
    <recommendedName>
        <fullName evidence="4">DUF4249 domain-containing protein</fullName>
    </recommendedName>
</protein>
<accession>A0A1I5TS93</accession>
<dbReference type="Pfam" id="PF14054">
    <property type="entry name" value="DUF4249"/>
    <property type="match status" value="1"/>
</dbReference>
<evidence type="ECO:0000313" key="3">
    <source>
        <dbReference type="Proteomes" id="UP000199029"/>
    </source>
</evidence>
<dbReference type="STRING" id="1227077.SAMN04515668_0585"/>
<evidence type="ECO:0000313" key="2">
    <source>
        <dbReference type="EMBL" id="SFP85930.1"/>
    </source>
</evidence>
<reference evidence="3" key="1">
    <citation type="submission" date="2016-10" db="EMBL/GenBank/DDBJ databases">
        <authorList>
            <person name="Varghese N."/>
            <person name="Submissions S."/>
        </authorList>
    </citation>
    <scope>NUCLEOTIDE SEQUENCE [LARGE SCALE GENOMIC DNA]</scope>
    <source>
        <strain evidence="3">OR362-8,ATCC BAA-1266,JCM 13504</strain>
    </source>
</reference>
<dbReference type="InterPro" id="IPR025345">
    <property type="entry name" value="DUF4249"/>
</dbReference>
<name>A0A1I5TS93_HYMAR</name>